<dbReference type="EMBL" id="CP019893">
    <property type="protein sequence ID" value="ARS90400.1"/>
    <property type="molecule type" value="Genomic_DNA"/>
</dbReference>
<reference evidence="4" key="1">
    <citation type="submission" date="2017-02" db="EMBL/GenBank/DDBJ databases">
        <title>Natronthermophilus aegyptiacus gen. nov.,sp. nov., an aerobic, extremely halophilic alkalithermophilic archaeon isolated from the athalassohaline Wadi An Natrun, Egypt.</title>
        <authorList>
            <person name="Zhao B."/>
        </authorList>
    </citation>
    <scope>NUCLEOTIDE SEQUENCE [LARGE SCALE GENOMIC DNA]</scope>
    <source>
        <strain evidence="4">JW/NM-HA 15</strain>
    </source>
</reference>
<evidence type="ECO:0000256" key="1">
    <source>
        <dbReference type="ARBA" id="ARBA00008791"/>
    </source>
</evidence>
<dbReference type="AlphaFoldDB" id="A0A2Z2HT76"/>
<dbReference type="PRINTS" id="PR01438">
    <property type="entry name" value="UNVRSLSTRESS"/>
</dbReference>
<dbReference type="GeneID" id="32894836"/>
<dbReference type="InterPro" id="IPR006015">
    <property type="entry name" value="Universal_stress_UspA"/>
</dbReference>
<dbReference type="InterPro" id="IPR014729">
    <property type="entry name" value="Rossmann-like_a/b/a_fold"/>
</dbReference>
<dbReference type="Gene3D" id="3.40.50.620">
    <property type="entry name" value="HUPs"/>
    <property type="match status" value="1"/>
</dbReference>
<evidence type="ECO:0000313" key="3">
    <source>
        <dbReference type="EMBL" id="ARS90400.1"/>
    </source>
</evidence>
<evidence type="ECO:0000313" key="4">
    <source>
        <dbReference type="Proteomes" id="UP000250088"/>
    </source>
</evidence>
<dbReference type="Proteomes" id="UP000250088">
    <property type="component" value="Chromosome"/>
</dbReference>
<dbReference type="PANTHER" id="PTHR46268:SF6">
    <property type="entry name" value="UNIVERSAL STRESS PROTEIN UP12"/>
    <property type="match status" value="1"/>
</dbReference>
<dbReference type="PANTHER" id="PTHR46268">
    <property type="entry name" value="STRESS RESPONSE PROTEIN NHAX"/>
    <property type="match status" value="1"/>
</dbReference>
<dbReference type="RefSeq" id="WP_086888772.1">
    <property type="nucleotide sequence ID" value="NZ_CP019893.1"/>
</dbReference>
<feature type="domain" description="UspA" evidence="2">
    <location>
        <begin position="1"/>
        <end position="147"/>
    </location>
</feature>
<evidence type="ECO:0000259" key="2">
    <source>
        <dbReference type="Pfam" id="PF00582"/>
    </source>
</evidence>
<dbReference type="OrthoDB" id="107030at2157"/>
<dbReference type="SUPFAM" id="SSF52402">
    <property type="entry name" value="Adenine nucleotide alpha hydrolases-like"/>
    <property type="match status" value="1"/>
</dbReference>
<dbReference type="Pfam" id="PF00582">
    <property type="entry name" value="Usp"/>
    <property type="match status" value="1"/>
</dbReference>
<accession>A0A2Z2HT76</accession>
<keyword evidence="4" id="KW-1185">Reference proteome</keyword>
<dbReference type="InterPro" id="IPR006016">
    <property type="entry name" value="UspA"/>
</dbReference>
<gene>
    <name evidence="3" type="ORF">B1756_12125</name>
</gene>
<dbReference type="KEGG" id="naj:B1756_12125"/>
<sequence length="152" mass="16296">MYDTILVPTDGSTVAETAVEHAVDLAQQYDADVHALYVVDLDAMDVAVGTEQIDRFKQGDLSDLPELEERARIATGSVAEKAEAAGLEVTESIVAGNPRKRIATYGDENDIDLIVMGSAGRGGVRRVLLGSVAERTLRSTTIPVLVVDVREE</sequence>
<name>A0A2Z2HT76_9EURY</name>
<protein>
    <submittedName>
        <fullName evidence="3">Universal stress protein UspA</fullName>
    </submittedName>
</protein>
<organism evidence="3 4">
    <name type="scientific">Natrarchaeobaculum aegyptiacum</name>
    <dbReference type="NCBI Taxonomy" id="745377"/>
    <lineage>
        <taxon>Archaea</taxon>
        <taxon>Methanobacteriati</taxon>
        <taxon>Methanobacteriota</taxon>
        <taxon>Stenosarchaea group</taxon>
        <taxon>Halobacteria</taxon>
        <taxon>Halobacteriales</taxon>
        <taxon>Natrialbaceae</taxon>
        <taxon>Natrarchaeobaculum</taxon>
    </lineage>
</organism>
<dbReference type="CDD" id="cd00293">
    <property type="entry name" value="USP-like"/>
    <property type="match status" value="1"/>
</dbReference>
<comment type="similarity">
    <text evidence="1">Belongs to the universal stress protein A family.</text>
</comment>
<proteinExistence type="inferred from homology"/>